<dbReference type="PANTHER" id="PTHR44360:SF1">
    <property type="entry name" value="DNAJ HOMOLOG SUBFAMILY B MEMBER 9"/>
    <property type="match status" value="1"/>
</dbReference>
<evidence type="ECO:0000256" key="2">
    <source>
        <dbReference type="SAM" id="Phobius"/>
    </source>
</evidence>
<proteinExistence type="predicted"/>
<dbReference type="CDD" id="cd06257">
    <property type="entry name" value="DnaJ"/>
    <property type="match status" value="1"/>
</dbReference>
<dbReference type="PRINTS" id="PR00625">
    <property type="entry name" value="JDOMAIN"/>
</dbReference>
<gene>
    <name evidence="4" type="ORF">IV500_04260</name>
</gene>
<dbReference type="InterPro" id="IPR051948">
    <property type="entry name" value="Hsp70_co-chaperone_J-domain"/>
</dbReference>
<evidence type="ECO:0000259" key="3">
    <source>
        <dbReference type="PROSITE" id="PS50076"/>
    </source>
</evidence>
<comment type="caution">
    <text evidence="4">The sequence shown here is derived from an EMBL/GenBank/DDBJ whole genome shotgun (WGS) entry which is preliminary data.</text>
</comment>
<feature type="transmembrane region" description="Helical" evidence="2">
    <location>
        <begin position="212"/>
        <end position="233"/>
    </location>
</feature>
<dbReference type="InterPro" id="IPR001623">
    <property type="entry name" value="DnaJ_domain"/>
</dbReference>
<evidence type="ECO:0000256" key="1">
    <source>
        <dbReference type="ARBA" id="ARBA00023186"/>
    </source>
</evidence>
<dbReference type="InterPro" id="IPR018253">
    <property type="entry name" value="DnaJ_domain_CS"/>
</dbReference>
<feature type="domain" description="J" evidence="3">
    <location>
        <begin position="5"/>
        <end position="68"/>
    </location>
</feature>
<dbReference type="GO" id="GO:0051087">
    <property type="term" value="F:protein-folding chaperone binding"/>
    <property type="evidence" value="ECO:0007669"/>
    <property type="project" value="TreeGrafter"/>
</dbReference>
<dbReference type="GO" id="GO:0036503">
    <property type="term" value="P:ERAD pathway"/>
    <property type="evidence" value="ECO:0007669"/>
    <property type="project" value="TreeGrafter"/>
</dbReference>
<sequence length="242" mass="26822">MAVMNRYDVLGVRVDAAPDDIKKAYRKLAAKTHPDRNGEDMTPLFRSVQDAYETLSDPLKRAAYDRELNKVTAPQAEPAAPAEPAQFYRFEEPEQQYHPADSEAPSQQRAQSGREVKIRRIKIGAIASVFVVLSGYWLFQEIQLWQLVQPKEGVRMLTFQSLPAIVYAVLWTFGTLVATVADDLSTALKTPFGCAAASGGFAFITATGSLDVWIPALVTGIILSFVTGLAIRIREPLAHWIR</sequence>
<reference evidence="4 5" key="1">
    <citation type="submission" date="2020-11" db="EMBL/GenBank/DDBJ databases">
        <title>Arthrobacter antarcticus sp. nov., isolated from Antarctic Soil.</title>
        <authorList>
            <person name="Li J."/>
        </authorList>
    </citation>
    <scope>NUCLEOTIDE SEQUENCE [LARGE SCALE GENOMIC DNA]</scope>
    <source>
        <strain evidence="4 5">Z1-20</strain>
    </source>
</reference>
<keyword evidence="2" id="KW-0812">Transmembrane</keyword>
<evidence type="ECO:0000313" key="5">
    <source>
        <dbReference type="Proteomes" id="UP000655366"/>
    </source>
</evidence>
<organism evidence="4 5">
    <name type="scientific">Arthrobacter terrae</name>
    <dbReference type="NCBI Taxonomy" id="2935737"/>
    <lineage>
        <taxon>Bacteria</taxon>
        <taxon>Bacillati</taxon>
        <taxon>Actinomycetota</taxon>
        <taxon>Actinomycetes</taxon>
        <taxon>Micrococcales</taxon>
        <taxon>Micrococcaceae</taxon>
        <taxon>Arthrobacter</taxon>
    </lineage>
</organism>
<accession>A0A931CNH9</accession>
<dbReference type="InterPro" id="IPR036869">
    <property type="entry name" value="J_dom_sf"/>
</dbReference>
<dbReference type="PROSITE" id="PS00636">
    <property type="entry name" value="DNAJ_1"/>
    <property type="match status" value="1"/>
</dbReference>
<dbReference type="Proteomes" id="UP000655366">
    <property type="component" value="Unassembled WGS sequence"/>
</dbReference>
<dbReference type="GO" id="GO:0051787">
    <property type="term" value="F:misfolded protein binding"/>
    <property type="evidence" value="ECO:0007669"/>
    <property type="project" value="TreeGrafter"/>
</dbReference>
<keyword evidence="2" id="KW-1133">Transmembrane helix</keyword>
<dbReference type="Pfam" id="PF00226">
    <property type="entry name" value="DnaJ"/>
    <property type="match status" value="1"/>
</dbReference>
<keyword evidence="1" id="KW-0143">Chaperone</keyword>
<keyword evidence="2" id="KW-0472">Membrane</keyword>
<dbReference type="Gene3D" id="1.10.287.110">
    <property type="entry name" value="DnaJ domain"/>
    <property type="match status" value="1"/>
</dbReference>
<feature type="transmembrane region" description="Helical" evidence="2">
    <location>
        <begin position="159"/>
        <end position="181"/>
    </location>
</feature>
<dbReference type="SUPFAM" id="SSF46565">
    <property type="entry name" value="Chaperone J-domain"/>
    <property type="match status" value="1"/>
</dbReference>
<dbReference type="AlphaFoldDB" id="A0A931CNH9"/>
<evidence type="ECO:0000313" key="4">
    <source>
        <dbReference type="EMBL" id="MBG0738634.1"/>
    </source>
</evidence>
<dbReference type="PROSITE" id="PS50076">
    <property type="entry name" value="DNAJ_2"/>
    <property type="match status" value="1"/>
</dbReference>
<feature type="transmembrane region" description="Helical" evidence="2">
    <location>
        <begin position="121"/>
        <end position="139"/>
    </location>
</feature>
<protein>
    <submittedName>
        <fullName evidence="4">J domain-containing protein</fullName>
    </submittedName>
</protein>
<dbReference type="EMBL" id="JADNYM010000005">
    <property type="protein sequence ID" value="MBG0738634.1"/>
    <property type="molecule type" value="Genomic_DNA"/>
</dbReference>
<keyword evidence="5" id="KW-1185">Reference proteome</keyword>
<name>A0A931CNH9_9MICC</name>
<dbReference type="SMART" id="SM00271">
    <property type="entry name" value="DnaJ"/>
    <property type="match status" value="1"/>
</dbReference>
<dbReference type="PANTHER" id="PTHR44360">
    <property type="entry name" value="DNAJ HOMOLOG SUBFAMILY B MEMBER 9"/>
    <property type="match status" value="1"/>
</dbReference>
<feature type="transmembrane region" description="Helical" evidence="2">
    <location>
        <begin position="188"/>
        <end position="206"/>
    </location>
</feature>